<dbReference type="PANTHER" id="PTHR13504">
    <property type="entry name" value="FIDO DOMAIN-CONTAINING PROTEIN DDB_G0283145"/>
    <property type="match status" value="1"/>
</dbReference>
<dbReference type="AlphaFoldDB" id="A0AAD4QZV6"/>
<comment type="caution">
    <text evidence="14">The sequence shown here is derived from an EMBL/GenBank/DDBJ whole genome shotgun (WGS) entry which is preliminary data.</text>
</comment>
<proteinExistence type="predicted"/>
<evidence type="ECO:0000256" key="10">
    <source>
        <dbReference type="PIRSR" id="PIRSR640198-2"/>
    </source>
</evidence>
<keyword evidence="4 10" id="KW-0547">Nucleotide-binding</keyword>
<evidence type="ECO:0000313" key="15">
    <source>
        <dbReference type="Proteomes" id="UP001201812"/>
    </source>
</evidence>
<dbReference type="Pfam" id="PF02661">
    <property type="entry name" value="Fic"/>
    <property type="match status" value="1"/>
</dbReference>
<sequence>MDDKIRWEYQVAANKWACYNDEIATFLNGIAHDSAEKCTFDIDEWTVEFDFKKMQQKNLDSKFEKNFRCTIKAENGEFYAWDFADGVRYQSFPINLMSDLEKRYALSLNNSANSDSFDNEDQTMEIELNGEKLILDFSSNIMTGSKNGNTIRFRRQQSNAEKDPGPDCGPVPSQSSAPISFVPSDQSFSQLSEGKQENIQPRFRKLSSHKYPLGGFYVYEPFEFEKTKYERTCFGPLHELAEILRKERKQSINADEINSDIKNADELKAKKFSMRNACKGFVMRVLGKNETNEEELWKLRNAFKIYRQILARSPDTEAAGRFDVVLSLYKELLPTIEYHDNIQLETIIEKGEKMCSVLKTIDWRPALLRTYCTTIHESCAIEDNKMTLSKVCNCLLQHKPGLRLTSFREKTEVQEHNEIIALSDAYVYMFEHGEREISLEFVCEVHRHLYPEALEPPCEEGQKKIGGSVKDKYKEKAKMLLDWINKSMKENKYDPLTLATIAHFGLATFHVFGDGNGRISRCIADFIFMKAGLPPAVIPFKKIEDYFSALSNSAFGDLRQALRFFGDCLLETIDQTCSLSDHPSFNEILAHLQESTISDGSANFMESDVRTQNHSNHSHNASENDCSLFTLFLEAIRNFNSDLLNLPSV</sequence>
<organism evidence="14 15">
    <name type="scientific">Ditylenchus destructor</name>
    <dbReference type="NCBI Taxonomy" id="166010"/>
    <lineage>
        <taxon>Eukaryota</taxon>
        <taxon>Metazoa</taxon>
        <taxon>Ecdysozoa</taxon>
        <taxon>Nematoda</taxon>
        <taxon>Chromadorea</taxon>
        <taxon>Rhabditida</taxon>
        <taxon>Tylenchina</taxon>
        <taxon>Tylenchomorpha</taxon>
        <taxon>Sphaerularioidea</taxon>
        <taxon>Anguinidae</taxon>
        <taxon>Anguininae</taxon>
        <taxon>Ditylenchus</taxon>
    </lineage>
</organism>
<dbReference type="GO" id="GO:0005524">
    <property type="term" value="F:ATP binding"/>
    <property type="evidence" value="ECO:0007669"/>
    <property type="project" value="UniProtKB-KW"/>
</dbReference>
<dbReference type="SUPFAM" id="SSF117839">
    <property type="entry name" value="WWE domain"/>
    <property type="match status" value="1"/>
</dbReference>
<dbReference type="PANTHER" id="PTHR13504:SF34">
    <property type="entry name" value="PROTEIN ADENYLYLTRANSFERASE FICD"/>
    <property type="match status" value="1"/>
</dbReference>
<dbReference type="InterPro" id="IPR040198">
    <property type="entry name" value="Fido_containing"/>
</dbReference>
<accession>A0AAD4QZV6</accession>
<keyword evidence="7" id="KW-1133">Transmembrane helix</keyword>
<evidence type="ECO:0000256" key="4">
    <source>
        <dbReference type="ARBA" id="ARBA00022741"/>
    </source>
</evidence>
<dbReference type="Gene3D" id="3.30.720.50">
    <property type="match status" value="1"/>
</dbReference>
<evidence type="ECO:0000313" key="14">
    <source>
        <dbReference type="EMBL" id="KAI1706403.1"/>
    </source>
</evidence>
<dbReference type="InterPro" id="IPR004170">
    <property type="entry name" value="WWE_dom"/>
</dbReference>
<evidence type="ECO:0000259" key="13">
    <source>
        <dbReference type="PROSITE" id="PS51459"/>
    </source>
</evidence>
<feature type="domain" description="Fido" evidence="13">
    <location>
        <begin position="437"/>
        <end position="567"/>
    </location>
</feature>
<dbReference type="InterPro" id="IPR003812">
    <property type="entry name" value="Fido"/>
</dbReference>
<dbReference type="InterPro" id="IPR036597">
    <property type="entry name" value="Fido-like_dom_sf"/>
</dbReference>
<feature type="domain" description="WWE" evidence="12">
    <location>
        <begin position="1"/>
        <end position="69"/>
    </location>
</feature>
<evidence type="ECO:0000259" key="12">
    <source>
        <dbReference type="PROSITE" id="PS50918"/>
    </source>
</evidence>
<feature type="binding site" evidence="10">
    <location>
        <begin position="514"/>
        <end position="521"/>
    </location>
    <ligand>
        <name>ATP</name>
        <dbReference type="ChEBI" id="CHEBI:30616"/>
    </ligand>
</feature>
<comment type="subcellular location">
    <subcellularLocation>
        <location evidence="1">Membrane</location>
        <topology evidence="1">Single-pass membrane protein</topology>
    </subcellularLocation>
</comment>
<evidence type="ECO:0000256" key="1">
    <source>
        <dbReference type="ARBA" id="ARBA00004167"/>
    </source>
</evidence>
<keyword evidence="8" id="KW-0472">Membrane</keyword>
<keyword evidence="15" id="KW-1185">Reference proteome</keyword>
<feature type="active site" evidence="9">
    <location>
        <position position="510"/>
    </location>
</feature>
<reference evidence="14" key="1">
    <citation type="submission" date="2022-01" db="EMBL/GenBank/DDBJ databases">
        <title>Genome Sequence Resource for Two Populations of Ditylenchus destructor, the Migratory Endoparasitic Phytonematode.</title>
        <authorList>
            <person name="Zhang H."/>
            <person name="Lin R."/>
            <person name="Xie B."/>
        </authorList>
    </citation>
    <scope>NUCLEOTIDE SEQUENCE</scope>
    <source>
        <strain evidence="14">BazhouSP</strain>
    </source>
</reference>
<dbReference type="PROSITE" id="PS50918">
    <property type="entry name" value="WWE"/>
    <property type="match status" value="1"/>
</dbReference>
<evidence type="ECO:0000256" key="8">
    <source>
        <dbReference type="ARBA" id="ARBA00023136"/>
    </source>
</evidence>
<keyword evidence="6 10" id="KW-0067">ATP-binding</keyword>
<keyword evidence="3" id="KW-0677">Repeat</keyword>
<keyword evidence="2" id="KW-0812">Transmembrane</keyword>
<gene>
    <name evidence="14" type="ORF">DdX_13063</name>
</gene>
<evidence type="ECO:0000256" key="6">
    <source>
        <dbReference type="ARBA" id="ARBA00022840"/>
    </source>
</evidence>
<dbReference type="Gene3D" id="1.10.3290.10">
    <property type="entry name" value="Fido-like domain"/>
    <property type="match status" value="1"/>
</dbReference>
<dbReference type="GO" id="GO:0016020">
    <property type="term" value="C:membrane"/>
    <property type="evidence" value="ECO:0007669"/>
    <property type="project" value="UniProtKB-SubCell"/>
</dbReference>
<dbReference type="Proteomes" id="UP001201812">
    <property type="component" value="Unassembled WGS sequence"/>
</dbReference>
<dbReference type="EMBL" id="JAKKPZ010000048">
    <property type="protein sequence ID" value="KAI1706403.1"/>
    <property type="molecule type" value="Genomic_DNA"/>
</dbReference>
<name>A0AAD4QZV6_9BILA</name>
<keyword evidence="5" id="KW-0802">TPR repeat</keyword>
<protein>
    <submittedName>
        <fullName evidence="14">Fic/DOC family domain-containing protein</fullName>
    </submittedName>
</protein>
<dbReference type="SUPFAM" id="SSF140931">
    <property type="entry name" value="Fic-like"/>
    <property type="match status" value="1"/>
</dbReference>
<feature type="site" description="Important for autoinhibition of adenylyltransferase activity" evidence="11">
    <location>
        <position position="382"/>
    </location>
</feature>
<evidence type="ECO:0000256" key="9">
    <source>
        <dbReference type="PIRSR" id="PIRSR640198-1"/>
    </source>
</evidence>
<evidence type="ECO:0000256" key="3">
    <source>
        <dbReference type="ARBA" id="ARBA00022737"/>
    </source>
</evidence>
<evidence type="ECO:0000256" key="7">
    <source>
        <dbReference type="ARBA" id="ARBA00022989"/>
    </source>
</evidence>
<evidence type="ECO:0000256" key="5">
    <source>
        <dbReference type="ARBA" id="ARBA00022803"/>
    </source>
</evidence>
<evidence type="ECO:0000256" key="2">
    <source>
        <dbReference type="ARBA" id="ARBA00022692"/>
    </source>
</evidence>
<evidence type="ECO:0000256" key="11">
    <source>
        <dbReference type="PIRSR" id="PIRSR640198-3"/>
    </source>
</evidence>
<dbReference type="PROSITE" id="PS51459">
    <property type="entry name" value="FIDO"/>
    <property type="match status" value="1"/>
</dbReference>
<dbReference type="InterPro" id="IPR037197">
    <property type="entry name" value="WWE_dom_sf"/>
</dbReference>